<feature type="region of interest" description="Disordered" evidence="1">
    <location>
        <begin position="1"/>
        <end position="57"/>
    </location>
</feature>
<keyword evidence="3" id="KW-0808">Transferase</keyword>
<dbReference type="PANTHER" id="PTHR33710">
    <property type="entry name" value="BNAC02G09200D PROTEIN"/>
    <property type="match status" value="1"/>
</dbReference>
<reference evidence="3 4" key="1">
    <citation type="journal article" date="2018" name="Front. Plant Sci.">
        <title>Red Clover (Trifolium pratense) and Zigzag Clover (T. medium) - A Picture of Genomic Similarities and Differences.</title>
        <authorList>
            <person name="Dluhosova J."/>
            <person name="Istvanek J."/>
            <person name="Nedelnik J."/>
            <person name="Repkova J."/>
        </authorList>
    </citation>
    <scope>NUCLEOTIDE SEQUENCE [LARGE SCALE GENOMIC DNA]</scope>
    <source>
        <strain evidence="4">cv. 10/8</strain>
        <tissue evidence="3">Leaf</tissue>
    </source>
</reference>
<accession>A0A392MAL1</accession>
<feature type="non-terminal residue" evidence="3">
    <location>
        <position position="593"/>
    </location>
</feature>
<dbReference type="SUPFAM" id="SSF56219">
    <property type="entry name" value="DNase I-like"/>
    <property type="match status" value="1"/>
</dbReference>
<keyword evidence="4" id="KW-1185">Reference proteome</keyword>
<evidence type="ECO:0000313" key="4">
    <source>
        <dbReference type="Proteomes" id="UP000265520"/>
    </source>
</evidence>
<sequence>VQQLEYEGQEVSWGGSSRFPGDAMVMMGGGHGGSVEDTEEDGEVDYPTGQHHLDGDGDMSLEVRGKKQSSTFEPQKKQELFLCMSGQKVVGRESLVENHVACVDLQEDKDGAGESLLEKGEAFGVHACQIGGPAEFQIRTELRDPRYRTTRFRSSSLPPTRPMRGGPNDELGLVANAEKEISDSISLVEVRGGVNRNSEEEDEEDSRVSVSTKVKRRGRSRNSKIRSNPACMGVPNFIQLAAAMRDGGGKRRHRKSAGGAETSQRTHDVSEGGSSSASVLPEPEIHAEEENSRVSDTQGSLNLDVALPIMVVEDSLEGNNIGTQVDADAKKLLLLQKHVGFNYHEIDGDVIKALSEDERRDRSKKQEWELRNGFVGVCVEWGASKTKCYVVNVYSKCDLASKRRLWNNIKMSKAGFGSGNWCVVGDFNAVCAPEERRGVGEEVASNMEIRDFGAFIEDSELIDLSLLGRHFTWYHTNGVSMSRIDRFLVSSEWLELWGDCTLWVCPRDVSDHCPLVLKNVNNDWGPKPFRFNNNWLGHNLFNKVVEDWWRETEVTGWMGFVLKEKLRGLKTRLKEWNMVEFGSLESRMKKLTD</sequence>
<organism evidence="3 4">
    <name type="scientific">Trifolium medium</name>
    <dbReference type="NCBI Taxonomy" id="97028"/>
    <lineage>
        <taxon>Eukaryota</taxon>
        <taxon>Viridiplantae</taxon>
        <taxon>Streptophyta</taxon>
        <taxon>Embryophyta</taxon>
        <taxon>Tracheophyta</taxon>
        <taxon>Spermatophyta</taxon>
        <taxon>Magnoliopsida</taxon>
        <taxon>eudicotyledons</taxon>
        <taxon>Gunneridae</taxon>
        <taxon>Pentapetalae</taxon>
        <taxon>rosids</taxon>
        <taxon>fabids</taxon>
        <taxon>Fabales</taxon>
        <taxon>Fabaceae</taxon>
        <taxon>Papilionoideae</taxon>
        <taxon>50 kb inversion clade</taxon>
        <taxon>NPAAA clade</taxon>
        <taxon>Hologalegina</taxon>
        <taxon>IRL clade</taxon>
        <taxon>Trifolieae</taxon>
        <taxon>Trifolium</taxon>
    </lineage>
</organism>
<dbReference type="InterPro" id="IPR005135">
    <property type="entry name" value="Endo/exonuclease/phosphatase"/>
</dbReference>
<feature type="domain" description="Endonuclease/exonuclease/phosphatase" evidence="2">
    <location>
        <begin position="403"/>
        <end position="512"/>
    </location>
</feature>
<keyword evidence="3" id="KW-0695">RNA-directed DNA polymerase</keyword>
<feature type="region of interest" description="Disordered" evidence="1">
    <location>
        <begin position="245"/>
        <end position="298"/>
    </location>
</feature>
<dbReference type="InterPro" id="IPR036691">
    <property type="entry name" value="Endo/exonu/phosph_ase_sf"/>
</dbReference>
<dbReference type="Pfam" id="PF03372">
    <property type="entry name" value="Exo_endo_phos"/>
    <property type="match status" value="1"/>
</dbReference>
<dbReference type="EMBL" id="LXQA010006996">
    <property type="protein sequence ID" value="MCH84550.1"/>
    <property type="molecule type" value="Genomic_DNA"/>
</dbReference>
<name>A0A392MAL1_9FABA</name>
<gene>
    <name evidence="3" type="ORF">A2U01_0005382</name>
</gene>
<dbReference type="Gene3D" id="3.60.10.10">
    <property type="entry name" value="Endonuclease/exonuclease/phosphatase"/>
    <property type="match status" value="1"/>
</dbReference>
<keyword evidence="3" id="KW-0548">Nucleotidyltransferase</keyword>
<evidence type="ECO:0000313" key="3">
    <source>
        <dbReference type="EMBL" id="MCH84550.1"/>
    </source>
</evidence>
<feature type="non-terminal residue" evidence="3">
    <location>
        <position position="1"/>
    </location>
</feature>
<dbReference type="AlphaFoldDB" id="A0A392MAL1"/>
<dbReference type="Proteomes" id="UP000265520">
    <property type="component" value="Unassembled WGS sequence"/>
</dbReference>
<proteinExistence type="predicted"/>
<dbReference type="GO" id="GO:0003964">
    <property type="term" value="F:RNA-directed DNA polymerase activity"/>
    <property type="evidence" value="ECO:0007669"/>
    <property type="project" value="UniProtKB-KW"/>
</dbReference>
<feature type="region of interest" description="Disordered" evidence="1">
    <location>
        <begin position="192"/>
        <end position="231"/>
    </location>
</feature>
<protein>
    <submittedName>
        <fullName evidence="3">Reverse transcriptase</fullName>
    </submittedName>
</protein>
<evidence type="ECO:0000259" key="2">
    <source>
        <dbReference type="Pfam" id="PF03372"/>
    </source>
</evidence>
<feature type="compositionally biased region" description="Basic and acidic residues" evidence="1">
    <location>
        <begin position="283"/>
        <end position="293"/>
    </location>
</feature>
<dbReference type="PANTHER" id="PTHR33710:SF64">
    <property type="entry name" value="ENDONUCLEASE_EXONUCLEASE_PHOSPHATASE DOMAIN-CONTAINING PROTEIN"/>
    <property type="match status" value="1"/>
</dbReference>
<feature type="compositionally biased region" description="Basic residues" evidence="1">
    <location>
        <begin position="213"/>
        <end position="224"/>
    </location>
</feature>
<comment type="caution">
    <text evidence="3">The sequence shown here is derived from an EMBL/GenBank/DDBJ whole genome shotgun (WGS) entry which is preliminary data.</text>
</comment>
<evidence type="ECO:0000256" key="1">
    <source>
        <dbReference type="SAM" id="MobiDB-lite"/>
    </source>
</evidence>